<keyword evidence="4 12" id="KW-0547">Nucleotide-binding</keyword>
<dbReference type="Pfam" id="PF00006">
    <property type="entry name" value="ATP-synt_ab"/>
    <property type="match status" value="1"/>
</dbReference>
<dbReference type="GO" id="GO:0005524">
    <property type="term" value="F:ATP binding"/>
    <property type="evidence" value="ECO:0007669"/>
    <property type="project" value="UniProtKB-UniRule"/>
</dbReference>
<dbReference type="GO" id="GO:0046933">
    <property type="term" value="F:proton-transporting ATP synthase activity, rotational mechanism"/>
    <property type="evidence" value="ECO:0007669"/>
    <property type="project" value="UniProtKB-UniRule"/>
</dbReference>
<accession>A0A388TAC9</accession>
<dbReference type="CDD" id="cd01133">
    <property type="entry name" value="F1-ATPase_beta_CD"/>
    <property type="match status" value="1"/>
</dbReference>
<sequence>MTTGNKGSVIQIVGPIIDIRFEQGEIPEIRNAIEIAHGYNGRKLRVLAEVAMQTEGGIVRCVSMQPTDGLPRGAEAVDTGHPIEVPIGKETLGRLFNALGETIDNLPPLPDKVERQHIRGNPPLFQDIDPQDNVHETGIKVIDLISPYVKGGKTGLFGGAGVGKTVIIMELIHNMAKHHGGISVFAGVGERTREGNDLWLEMQESGVLDKTALVFGQMGEVPGARMITPLTALTQAEYFRDREHQDVLFFMDNVFRFVQAGSEVSTLLGRMPSAVGYQPTLGAEMGRLEERITSTRSGYITSIQAVFVPADDITDPAAAITFSHLDASTVLSRDIAALGIYPAVDPLQSSSRILDVSIVGKEHYETAREVKRILQRYNELKDIVAILGVSELPKEDELTVNRARKIQRFFSQPFTVAERFTGLPGRYVKLPDTIKGFQAIINGDGDNLPEQAFYNIGTIDEAYEKAKKMQ</sequence>
<evidence type="ECO:0000256" key="6">
    <source>
        <dbReference type="ARBA" id="ARBA00022840"/>
    </source>
</evidence>
<evidence type="ECO:0000256" key="12">
    <source>
        <dbReference type="HAMAP-Rule" id="MF_01347"/>
    </source>
</evidence>
<evidence type="ECO:0000256" key="8">
    <source>
        <dbReference type="ARBA" id="ARBA00023065"/>
    </source>
</evidence>
<evidence type="ECO:0000256" key="2">
    <source>
        <dbReference type="ARBA" id="ARBA00008936"/>
    </source>
</evidence>
<comment type="caution">
    <text evidence="14">The sequence shown here is derived from an EMBL/GenBank/DDBJ whole genome shotgun (WGS) entry which is preliminary data.</text>
</comment>
<dbReference type="CDD" id="cd18115">
    <property type="entry name" value="ATP-synt_F1_beta_N"/>
    <property type="match status" value="1"/>
</dbReference>
<dbReference type="InterPro" id="IPR027417">
    <property type="entry name" value="P-loop_NTPase"/>
</dbReference>
<name>A0A388TAC9_TERA1</name>
<evidence type="ECO:0000256" key="3">
    <source>
        <dbReference type="ARBA" id="ARBA00022448"/>
    </source>
</evidence>
<evidence type="ECO:0000259" key="13">
    <source>
        <dbReference type="SMART" id="SM00382"/>
    </source>
</evidence>
<dbReference type="FunFam" id="3.40.50.300:FF:001630">
    <property type="entry name" value="ATP synthase subunit beta"/>
    <property type="match status" value="1"/>
</dbReference>
<dbReference type="InterPro" id="IPR036121">
    <property type="entry name" value="ATPase_F1/V1/A1_a/bsu_N_sf"/>
</dbReference>
<gene>
    <name evidence="12 14" type="primary">atpD</name>
    <name evidence="14" type="ORF">NO1_0135</name>
</gene>
<dbReference type="HAMAP" id="MF_01347">
    <property type="entry name" value="ATP_synth_beta_bact"/>
    <property type="match status" value="1"/>
</dbReference>
<keyword evidence="10 12" id="KW-0139">CF(1)</keyword>
<evidence type="ECO:0000256" key="11">
    <source>
        <dbReference type="ARBA" id="ARBA00023310"/>
    </source>
</evidence>
<comment type="catalytic activity">
    <reaction evidence="12">
        <text>ATP + H2O + 4 H(+)(in) = ADP + phosphate + 5 H(+)(out)</text>
        <dbReference type="Rhea" id="RHEA:57720"/>
        <dbReference type="ChEBI" id="CHEBI:15377"/>
        <dbReference type="ChEBI" id="CHEBI:15378"/>
        <dbReference type="ChEBI" id="CHEBI:30616"/>
        <dbReference type="ChEBI" id="CHEBI:43474"/>
        <dbReference type="ChEBI" id="CHEBI:456216"/>
        <dbReference type="EC" id="7.1.2.2"/>
    </reaction>
</comment>
<dbReference type="Gene3D" id="3.40.50.300">
    <property type="entry name" value="P-loop containing nucleotide triphosphate hydrolases"/>
    <property type="match status" value="1"/>
</dbReference>
<evidence type="ECO:0000256" key="10">
    <source>
        <dbReference type="ARBA" id="ARBA00023196"/>
    </source>
</evidence>
<evidence type="ECO:0000256" key="9">
    <source>
        <dbReference type="ARBA" id="ARBA00023136"/>
    </source>
</evidence>
<dbReference type="InterPro" id="IPR004100">
    <property type="entry name" value="ATPase_F1/V1/A1_a/bsu_N"/>
</dbReference>
<dbReference type="InterPro" id="IPR055190">
    <property type="entry name" value="ATP-synt_VA_C"/>
</dbReference>
<keyword evidence="15" id="KW-1185">Reference proteome</keyword>
<evidence type="ECO:0000256" key="1">
    <source>
        <dbReference type="ARBA" id="ARBA00004370"/>
    </source>
</evidence>
<keyword evidence="5 12" id="KW-0375">Hydrogen ion transport</keyword>
<dbReference type="InterPro" id="IPR050053">
    <property type="entry name" value="ATPase_alpha/beta_chains"/>
</dbReference>
<proteinExistence type="inferred from homology"/>
<dbReference type="GO" id="GO:0005886">
    <property type="term" value="C:plasma membrane"/>
    <property type="evidence" value="ECO:0007669"/>
    <property type="project" value="UniProtKB-SubCell"/>
</dbReference>
<comment type="subcellular location">
    <subcellularLocation>
        <location evidence="12">Cell membrane</location>
        <topology evidence="12">Peripheral membrane protein</topology>
    </subcellularLocation>
    <subcellularLocation>
        <location evidence="1">Membrane</location>
    </subcellularLocation>
</comment>
<evidence type="ECO:0000313" key="14">
    <source>
        <dbReference type="EMBL" id="GBR72631.1"/>
    </source>
</evidence>
<evidence type="ECO:0000256" key="5">
    <source>
        <dbReference type="ARBA" id="ARBA00022781"/>
    </source>
</evidence>
<dbReference type="GO" id="GO:0045259">
    <property type="term" value="C:proton-transporting ATP synthase complex"/>
    <property type="evidence" value="ECO:0007669"/>
    <property type="project" value="UniProtKB-KW"/>
</dbReference>
<dbReference type="Pfam" id="PF02874">
    <property type="entry name" value="ATP-synt_ab_N"/>
    <property type="match status" value="1"/>
</dbReference>
<keyword evidence="8 12" id="KW-0406">Ion transport</keyword>
<dbReference type="Gene3D" id="1.10.1140.10">
    <property type="entry name" value="Bovine Mitochondrial F1-atpase, Atp Synthase Beta Chain, Chain D, domain 3"/>
    <property type="match status" value="1"/>
</dbReference>
<protein>
    <recommendedName>
        <fullName evidence="12">ATP synthase subunit beta</fullName>
        <ecNumber evidence="12">7.1.2.2</ecNumber>
    </recommendedName>
    <alternativeName>
        <fullName evidence="12">ATP synthase F1 sector subunit beta</fullName>
    </alternativeName>
    <alternativeName>
        <fullName evidence="12">F-ATPase subunit beta</fullName>
    </alternativeName>
</protein>
<dbReference type="FunFam" id="1.10.1140.10:FF:000001">
    <property type="entry name" value="ATP synthase subunit beta"/>
    <property type="match status" value="1"/>
</dbReference>
<dbReference type="CDD" id="cd18110">
    <property type="entry name" value="ATP-synt_F1_beta_C"/>
    <property type="match status" value="1"/>
</dbReference>
<keyword evidence="12" id="KW-1003">Cell membrane</keyword>
<dbReference type="InterPro" id="IPR003593">
    <property type="entry name" value="AAA+_ATPase"/>
</dbReference>
<reference evidence="14 15" key="1">
    <citation type="journal article" date="2019" name="ISME J.">
        <title>Genome analyses of uncultured TG2/ZB3 bacteria in 'Margulisbacteria' specifically attached to ectosymbiotic spirochetes of protists in the termite gut.</title>
        <authorList>
            <person name="Utami Y.D."/>
            <person name="Kuwahara H."/>
            <person name="Igai K."/>
            <person name="Murakami T."/>
            <person name="Sugaya K."/>
            <person name="Morikawa T."/>
            <person name="Nagura Y."/>
            <person name="Yuki M."/>
            <person name="Deevong P."/>
            <person name="Inoue T."/>
            <person name="Kihara K."/>
            <person name="Lo N."/>
            <person name="Yamada A."/>
            <person name="Ohkuma M."/>
            <person name="Hongoh Y."/>
        </authorList>
    </citation>
    <scope>NUCLEOTIDE SEQUENCE [LARGE SCALE GENOMIC DNA]</scope>
    <source>
        <strain evidence="14">NkOx7-01</strain>
    </source>
</reference>
<dbReference type="InterPro" id="IPR000194">
    <property type="entry name" value="ATPase_F1/V1/A1_a/bsu_nucl-bd"/>
</dbReference>
<dbReference type="PANTHER" id="PTHR15184">
    <property type="entry name" value="ATP SYNTHASE"/>
    <property type="match status" value="1"/>
</dbReference>
<keyword evidence="9 12" id="KW-0472">Membrane</keyword>
<evidence type="ECO:0000313" key="15">
    <source>
        <dbReference type="Proteomes" id="UP000269352"/>
    </source>
</evidence>
<dbReference type="EMBL" id="BGZN01000001">
    <property type="protein sequence ID" value="GBR72631.1"/>
    <property type="molecule type" value="Genomic_DNA"/>
</dbReference>
<comment type="function">
    <text evidence="12">Produces ATP from ADP in the presence of a proton gradient across the membrane. The catalytic sites are hosted primarily by the beta subunits.</text>
</comment>
<dbReference type="SUPFAM" id="SSF50615">
    <property type="entry name" value="N-terminal domain of alpha and beta subunits of F1 ATP synthase"/>
    <property type="match status" value="1"/>
</dbReference>
<keyword evidence="6 12" id="KW-0067">ATP-binding</keyword>
<dbReference type="InterPro" id="IPR024034">
    <property type="entry name" value="ATPase_F1/V1_b/a_C"/>
</dbReference>
<feature type="binding site" evidence="12">
    <location>
        <begin position="158"/>
        <end position="165"/>
    </location>
    <ligand>
        <name>ATP</name>
        <dbReference type="ChEBI" id="CHEBI:30616"/>
    </ligand>
</feature>
<dbReference type="SMART" id="SM00382">
    <property type="entry name" value="AAA"/>
    <property type="match status" value="1"/>
</dbReference>
<comment type="similarity">
    <text evidence="2 12">Belongs to the ATPase alpha/beta chains family.</text>
</comment>
<keyword evidence="7 12" id="KW-1278">Translocase</keyword>
<dbReference type="SUPFAM" id="SSF52540">
    <property type="entry name" value="P-loop containing nucleoside triphosphate hydrolases"/>
    <property type="match status" value="1"/>
</dbReference>
<dbReference type="PROSITE" id="PS00152">
    <property type="entry name" value="ATPASE_ALPHA_BETA"/>
    <property type="match status" value="1"/>
</dbReference>
<dbReference type="InterPro" id="IPR020003">
    <property type="entry name" value="ATPase_a/bsu_AS"/>
</dbReference>
<dbReference type="Gene3D" id="2.40.10.170">
    <property type="match status" value="1"/>
</dbReference>
<dbReference type="AlphaFoldDB" id="A0A388TAC9"/>
<dbReference type="EC" id="7.1.2.2" evidence="12"/>
<dbReference type="Proteomes" id="UP000269352">
    <property type="component" value="Unassembled WGS sequence"/>
</dbReference>
<evidence type="ECO:0000256" key="4">
    <source>
        <dbReference type="ARBA" id="ARBA00022741"/>
    </source>
</evidence>
<feature type="domain" description="AAA+ ATPase" evidence="13">
    <location>
        <begin position="150"/>
        <end position="414"/>
    </location>
</feature>
<dbReference type="NCBIfam" id="TIGR01039">
    <property type="entry name" value="atpD"/>
    <property type="match status" value="1"/>
</dbReference>
<keyword evidence="3 12" id="KW-0813">Transport</keyword>
<dbReference type="Pfam" id="PF22919">
    <property type="entry name" value="ATP-synt_VA_C"/>
    <property type="match status" value="1"/>
</dbReference>
<organism evidence="14 15">
    <name type="scientific">Termititenax aidoneus</name>
    <dbReference type="NCBI Taxonomy" id="2218524"/>
    <lineage>
        <taxon>Bacteria</taxon>
        <taxon>Bacillati</taxon>
        <taxon>Candidatus Margulisiibacteriota</taxon>
        <taxon>Candidatus Termititenacia</taxon>
        <taxon>Candidatus Termititenacales</taxon>
        <taxon>Candidatus Termititenacaceae</taxon>
        <taxon>Candidatus Termititenax</taxon>
    </lineage>
</organism>
<keyword evidence="11 12" id="KW-0066">ATP synthesis</keyword>
<dbReference type="InterPro" id="IPR005722">
    <property type="entry name" value="ATP_synth_F1_bsu"/>
</dbReference>
<evidence type="ECO:0000256" key="7">
    <source>
        <dbReference type="ARBA" id="ARBA00022967"/>
    </source>
</evidence>
<dbReference type="PANTHER" id="PTHR15184:SF71">
    <property type="entry name" value="ATP SYNTHASE SUBUNIT BETA, MITOCHONDRIAL"/>
    <property type="match status" value="1"/>
</dbReference>
<dbReference type="SUPFAM" id="SSF47917">
    <property type="entry name" value="C-terminal domain of alpha and beta subunits of F1 ATP synthase"/>
    <property type="match status" value="1"/>
</dbReference>